<evidence type="ECO:0000313" key="5">
    <source>
        <dbReference type="Proteomes" id="UP000663870"/>
    </source>
</evidence>
<proteinExistence type="predicted"/>
<evidence type="ECO:0000313" key="3">
    <source>
        <dbReference type="EMBL" id="CAF1636444.1"/>
    </source>
</evidence>
<keyword evidence="1" id="KW-0812">Transmembrane</keyword>
<dbReference type="Proteomes" id="UP000663854">
    <property type="component" value="Unassembled WGS sequence"/>
</dbReference>
<dbReference type="Proteomes" id="UP000663870">
    <property type="component" value="Unassembled WGS sequence"/>
</dbReference>
<organism evidence="2 4">
    <name type="scientific">Rotaria sordida</name>
    <dbReference type="NCBI Taxonomy" id="392033"/>
    <lineage>
        <taxon>Eukaryota</taxon>
        <taxon>Metazoa</taxon>
        <taxon>Spiralia</taxon>
        <taxon>Gnathifera</taxon>
        <taxon>Rotifera</taxon>
        <taxon>Eurotatoria</taxon>
        <taxon>Bdelloidea</taxon>
        <taxon>Philodinida</taxon>
        <taxon>Philodinidae</taxon>
        <taxon>Rotaria</taxon>
    </lineage>
</organism>
<dbReference type="EMBL" id="CAJNOH010006851">
    <property type="protein sequence ID" value="CAF1442985.1"/>
    <property type="molecule type" value="Genomic_DNA"/>
</dbReference>
<protein>
    <submittedName>
        <fullName evidence="2">Uncharacterized protein</fullName>
    </submittedName>
</protein>
<keyword evidence="5" id="KW-1185">Reference proteome</keyword>
<evidence type="ECO:0000313" key="2">
    <source>
        <dbReference type="EMBL" id="CAF1442985.1"/>
    </source>
</evidence>
<dbReference type="EMBL" id="CAJNOL010008461">
    <property type="protein sequence ID" value="CAF1636444.1"/>
    <property type="molecule type" value="Genomic_DNA"/>
</dbReference>
<sequence length="94" mass="10290">MQNNALGENNEWYTVPIHTRIQDSAALAAVGGDDSAGLAAIRAEFTNMEEIKIMVYTGRYVSRYTCLEKKTIAIHIVAFLLSLIFGIALASAVR</sequence>
<name>A0A815NU84_9BILA</name>
<accession>A0A815NU84</accession>
<comment type="caution">
    <text evidence="2">The sequence shown here is derived from an EMBL/GenBank/DDBJ whole genome shotgun (WGS) entry which is preliminary data.</text>
</comment>
<keyword evidence="1" id="KW-0472">Membrane</keyword>
<evidence type="ECO:0000256" key="1">
    <source>
        <dbReference type="SAM" id="Phobius"/>
    </source>
</evidence>
<keyword evidence="1" id="KW-1133">Transmembrane helix</keyword>
<feature type="transmembrane region" description="Helical" evidence="1">
    <location>
        <begin position="72"/>
        <end position="93"/>
    </location>
</feature>
<gene>
    <name evidence="3" type="ORF">JXQ802_LOCUS52559</name>
    <name evidence="2" type="ORF">PYM288_LOCUS36222</name>
</gene>
<evidence type="ECO:0000313" key="4">
    <source>
        <dbReference type="Proteomes" id="UP000663854"/>
    </source>
</evidence>
<dbReference type="AlphaFoldDB" id="A0A815NU84"/>
<reference evidence="2" key="1">
    <citation type="submission" date="2021-02" db="EMBL/GenBank/DDBJ databases">
        <authorList>
            <person name="Nowell W R."/>
        </authorList>
    </citation>
    <scope>NUCLEOTIDE SEQUENCE</scope>
</reference>